<dbReference type="InterPro" id="IPR002083">
    <property type="entry name" value="MATH/TRAF_dom"/>
</dbReference>
<feature type="compositionally biased region" description="Polar residues" evidence="1">
    <location>
        <begin position="108"/>
        <end position="127"/>
    </location>
</feature>
<dbReference type="Gene3D" id="2.60.210.10">
    <property type="entry name" value="Apoptosis, Tumor Necrosis Factor Receptor Associated Protein 2, Chain A"/>
    <property type="match status" value="1"/>
</dbReference>
<gene>
    <name evidence="3" type="ORF">NCGR_LOCUS42965</name>
</gene>
<accession>A0A811QK25</accession>
<dbReference type="EMBL" id="CAJGYO010000011">
    <property type="protein sequence ID" value="CAD6259528.1"/>
    <property type="molecule type" value="Genomic_DNA"/>
</dbReference>
<sequence>MPDVGHHGDAQLRGDRLLTTLDDMDAGDYVSSGTFFVGGYGWSIKFFPGGDGCPKDDEAAAYMTMRLSLLDRPTGVRVKFSTSLLVDKGSQAPSSGKKGKRKKRKNRSAGQGNKQAVPTARTVFTDTRTYDTDTEHHNNSGRRNFIENPS</sequence>
<dbReference type="SUPFAM" id="SSF49599">
    <property type="entry name" value="TRAF domain-like"/>
    <property type="match status" value="1"/>
</dbReference>
<dbReference type="CDD" id="cd00121">
    <property type="entry name" value="MATH"/>
    <property type="match status" value="1"/>
</dbReference>
<dbReference type="Pfam" id="PF22486">
    <property type="entry name" value="MATH_2"/>
    <property type="match status" value="1"/>
</dbReference>
<evidence type="ECO:0000256" key="1">
    <source>
        <dbReference type="SAM" id="MobiDB-lite"/>
    </source>
</evidence>
<dbReference type="Proteomes" id="UP000604825">
    <property type="component" value="Unassembled WGS sequence"/>
</dbReference>
<evidence type="ECO:0000313" key="3">
    <source>
        <dbReference type="EMBL" id="CAD6259528.1"/>
    </source>
</evidence>
<keyword evidence="4" id="KW-1185">Reference proteome</keyword>
<evidence type="ECO:0000313" key="4">
    <source>
        <dbReference type="Proteomes" id="UP000604825"/>
    </source>
</evidence>
<name>A0A811QK25_9POAL</name>
<protein>
    <recommendedName>
        <fullName evidence="2">MATH domain-containing protein</fullName>
    </recommendedName>
</protein>
<proteinExistence type="predicted"/>
<dbReference type="InterPro" id="IPR008974">
    <property type="entry name" value="TRAF-like"/>
</dbReference>
<feature type="compositionally biased region" description="Basic and acidic residues" evidence="1">
    <location>
        <begin position="128"/>
        <end position="138"/>
    </location>
</feature>
<evidence type="ECO:0000259" key="2">
    <source>
        <dbReference type="Pfam" id="PF22486"/>
    </source>
</evidence>
<feature type="region of interest" description="Disordered" evidence="1">
    <location>
        <begin position="84"/>
        <end position="150"/>
    </location>
</feature>
<reference evidence="3" key="1">
    <citation type="submission" date="2020-10" db="EMBL/GenBank/DDBJ databases">
        <authorList>
            <person name="Han B."/>
            <person name="Lu T."/>
            <person name="Zhao Q."/>
            <person name="Huang X."/>
            <person name="Zhao Y."/>
        </authorList>
    </citation>
    <scope>NUCLEOTIDE SEQUENCE</scope>
</reference>
<dbReference type="AlphaFoldDB" id="A0A811QK25"/>
<organism evidence="3 4">
    <name type="scientific">Miscanthus lutarioriparius</name>
    <dbReference type="NCBI Taxonomy" id="422564"/>
    <lineage>
        <taxon>Eukaryota</taxon>
        <taxon>Viridiplantae</taxon>
        <taxon>Streptophyta</taxon>
        <taxon>Embryophyta</taxon>
        <taxon>Tracheophyta</taxon>
        <taxon>Spermatophyta</taxon>
        <taxon>Magnoliopsida</taxon>
        <taxon>Liliopsida</taxon>
        <taxon>Poales</taxon>
        <taxon>Poaceae</taxon>
        <taxon>PACMAD clade</taxon>
        <taxon>Panicoideae</taxon>
        <taxon>Andropogonodae</taxon>
        <taxon>Andropogoneae</taxon>
        <taxon>Saccharinae</taxon>
        <taxon>Miscanthus</taxon>
    </lineage>
</organism>
<comment type="caution">
    <text evidence="3">The sequence shown here is derived from an EMBL/GenBank/DDBJ whole genome shotgun (WGS) entry which is preliminary data.</text>
</comment>
<feature type="compositionally biased region" description="Basic residues" evidence="1">
    <location>
        <begin position="97"/>
        <end position="107"/>
    </location>
</feature>
<feature type="domain" description="MATH" evidence="2">
    <location>
        <begin position="24"/>
        <end position="117"/>
    </location>
</feature>